<evidence type="ECO:0000313" key="1">
    <source>
        <dbReference type="Proteomes" id="UP000887569"/>
    </source>
</evidence>
<organism evidence="1 2">
    <name type="scientific">Parascaris univalens</name>
    <name type="common">Nematode worm</name>
    <dbReference type="NCBI Taxonomy" id="6257"/>
    <lineage>
        <taxon>Eukaryota</taxon>
        <taxon>Metazoa</taxon>
        <taxon>Ecdysozoa</taxon>
        <taxon>Nematoda</taxon>
        <taxon>Chromadorea</taxon>
        <taxon>Rhabditida</taxon>
        <taxon>Spirurina</taxon>
        <taxon>Ascaridomorpha</taxon>
        <taxon>Ascaridoidea</taxon>
        <taxon>Ascarididae</taxon>
        <taxon>Parascaris</taxon>
    </lineage>
</organism>
<dbReference type="Proteomes" id="UP000887569">
    <property type="component" value="Unplaced"/>
</dbReference>
<dbReference type="AlphaFoldDB" id="A0A914ZRG1"/>
<protein>
    <submittedName>
        <fullName evidence="2">Uncharacterized protein</fullName>
    </submittedName>
</protein>
<reference evidence="2" key="1">
    <citation type="submission" date="2022-11" db="UniProtKB">
        <authorList>
            <consortium name="WormBaseParasite"/>
        </authorList>
    </citation>
    <scope>IDENTIFICATION</scope>
</reference>
<name>A0A914ZRG1_PARUN</name>
<dbReference type="WBParaSite" id="PgB06_g105_t01">
    <property type="protein sequence ID" value="PgB06_g105_t01"/>
    <property type="gene ID" value="PgB06_g105"/>
</dbReference>
<evidence type="ECO:0000313" key="2">
    <source>
        <dbReference type="WBParaSite" id="PgB06_g105_t01"/>
    </source>
</evidence>
<accession>A0A914ZRG1</accession>
<sequence>MMIDKFEEKIISGFVGFHSTAKKRMSSPPLSRSGEVLLAIKVRNEPGNEVDKSTLPVHIKWTA</sequence>
<keyword evidence="1" id="KW-1185">Reference proteome</keyword>
<proteinExistence type="predicted"/>